<feature type="domain" description="HD" evidence="1">
    <location>
        <begin position="31"/>
        <end position="108"/>
    </location>
</feature>
<name>A0A0W0STQ6_9GAMM</name>
<evidence type="ECO:0000313" key="2">
    <source>
        <dbReference type="EMBL" id="KTC86659.1"/>
    </source>
</evidence>
<protein>
    <submittedName>
        <fullName evidence="2">HD domain protein</fullName>
    </submittedName>
</protein>
<keyword evidence="3" id="KW-1185">Reference proteome</keyword>
<dbReference type="Gene3D" id="1.10.3210.10">
    <property type="entry name" value="Hypothetical protein af1432"/>
    <property type="match status" value="1"/>
</dbReference>
<dbReference type="PANTHER" id="PTHR40202:SF1">
    <property type="entry name" value="HD DOMAIN-CONTAINING PROTEIN"/>
    <property type="match status" value="1"/>
</dbReference>
<dbReference type="InterPro" id="IPR006674">
    <property type="entry name" value="HD_domain"/>
</dbReference>
<evidence type="ECO:0000259" key="1">
    <source>
        <dbReference type="Pfam" id="PF01966"/>
    </source>
</evidence>
<reference evidence="2 3" key="1">
    <citation type="submission" date="2015-11" db="EMBL/GenBank/DDBJ databases">
        <title>Genomic analysis of 38 Legionella species identifies large and diverse effector repertoires.</title>
        <authorList>
            <person name="Burstein D."/>
            <person name="Amaro F."/>
            <person name="Zusman T."/>
            <person name="Lifshitz Z."/>
            <person name="Cohen O."/>
            <person name="Gilbert J.A."/>
            <person name="Pupko T."/>
            <person name="Shuman H.A."/>
            <person name="Segal G."/>
        </authorList>
    </citation>
    <scope>NUCLEOTIDE SEQUENCE [LARGE SCALE GENOMIC DNA]</scope>
    <source>
        <strain evidence="2 3">ATCC 43878</strain>
    </source>
</reference>
<gene>
    <name evidence="2" type="ORF">Lbru_0600</name>
</gene>
<dbReference type="Pfam" id="PF01966">
    <property type="entry name" value="HD"/>
    <property type="match status" value="1"/>
</dbReference>
<dbReference type="OrthoDB" id="823268at2"/>
<comment type="caution">
    <text evidence="2">The sequence shown here is derived from an EMBL/GenBank/DDBJ whole genome shotgun (WGS) entry which is preliminary data.</text>
</comment>
<dbReference type="RefSeq" id="WP_058440691.1">
    <property type="nucleotide sequence ID" value="NZ_CAAAHU010000007.1"/>
</dbReference>
<evidence type="ECO:0000313" key="3">
    <source>
        <dbReference type="Proteomes" id="UP000054742"/>
    </source>
</evidence>
<dbReference type="PATRIC" id="fig|29422.6.peg.630"/>
<dbReference type="Proteomes" id="UP000054742">
    <property type="component" value="Unassembled WGS sequence"/>
</dbReference>
<accession>A0A0W0STQ6</accession>
<dbReference type="InterPro" id="IPR052567">
    <property type="entry name" value="OP_Dioxygenase"/>
</dbReference>
<proteinExistence type="predicted"/>
<dbReference type="AlphaFoldDB" id="A0A0W0STQ6"/>
<dbReference type="STRING" id="29422.Lbru_0600"/>
<dbReference type="EMBL" id="LNXV01000004">
    <property type="protein sequence ID" value="KTC86659.1"/>
    <property type="molecule type" value="Genomic_DNA"/>
</dbReference>
<dbReference type="PANTHER" id="PTHR40202">
    <property type="match status" value="1"/>
</dbReference>
<sequence length="220" mass="25266">MENLENKINRAFSCLKSVKDTDYIGESVSQLEHALQAAYFAEQAGHSREVILASLFHDMGHFASDTQQFTMANLGVVNHEWIGAKLAYDLGFSAKVALLVGYHVEAKRYLAAKKSNYFDRLSEASKGTLAFQGGVMSFEEMHHFETHPYFKEILQVRVNDEKAKEIDLKVPELNYYRPHLCEHFKENRASLHHDLMLTNYIDVRWVERLKIALEKGAERA</sequence>
<organism evidence="2 3">
    <name type="scientific">Legionella brunensis</name>
    <dbReference type="NCBI Taxonomy" id="29422"/>
    <lineage>
        <taxon>Bacteria</taxon>
        <taxon>Pseudomonadati</taxon>
        <taxon>Pseudomonadota</taxon>
        <taxon>Gammaproteobacteria</taxon>
        <taxon>Legionellales</taxon>
        <taxon>Legionellaceae</taxon>
        <taxon>Legionella</taxon>
    </lineage>
</organism>
<dbReference type="SUPFAM" id="SSF109604">
    <property type="entry name" value="HD-domain/PDEase-like"/>
    <property type="match status" value="1"/>
</dbReference>